<reference evidence="1 2" key="1">
    <citation type="submission" date="2011-02" db="EMBL/GenBank/DDBJ databases">
        <title>The Genome Sequence of Sphaeroforma arctica JP610.</title>
        <authorList>
            <consortium name="The Broad Institute Genome Sequencing Platform"/>
            <person name="Russ C."/>
            <person name="Cuomo C."/>
            <person name="Young S.K."/>
            <person name="Zeng Q."/>
            <person name="Gargeya S."/>
            <person name="Alvarado L."/>
            <person name="Berlin A."/>
            <person name="Chapman S.B."/>
            <person name="Chen Z."/>
            <person name="Freedman E."/>
            <person name="Gellesch M."/>
            <person name="Goldberg J."/>
            <person name="Griggs A."/>
            <person name="Gujja S."/>
            <person name="Heilman E."/>
            <person name="Heiman D."/>
            <person name="Howarth C."/>
            <person name="Mehta T."/>
            <person name="Neiman D."/>
            <person name="Pearson M."/>
            <person name="Roberts A."/>
            <person name="Saif S."/>
            <person name="Shea T."/>
            <person name="Shenoy N."/>
            <person name="Sisk P."/>
            <person name="Stolte C."/>
            <person name="Sykes S."/>
            <person name="White J."/>
            <person name="Yandava C."/>
            <person name="Burger G."/>
            <person name="Gray M.W."/>
            <person name="Holland P.W.H."/>
            <person name="King N."/>
            <person name="Lang F.B.F."/>
            <person name="Roger A.J."/>
            <person name="Ruiz-Trillo I."/>
            <person name="Haas B."/>
            <person name="Nusbaum C."/>
            <person name="Birren B."/>
        </authorList>
    </citation>
    <scope>NUCLEOTIDE SEQUENCE [LARGE SCALE GENOMIC DNA]</scope>
    <source>
        <strain evidence="1 2">JP610</strain>
    </source>
</reference>
<gene>
    <name evidence="1" type="ORF">SARC_14761</name>
</gene>
<dbReference type="GeneID" id="25915265"/>
<evidence type="ECO:0000313" key="1">
    <source>
        <dbReference type="EMBL" id="KNC72678.1"/>
    </source>
</evidence>
<dbReference type="RefSeq" id="XP_014146580.1">
    <property type="nucleotide sequence ID" value="XM_014291105.1"/>
</dbReference>
<name>A0A0L0F993_9EUKA</name>
<proteinExistence type="predicted"/>
<protein>
    <submittedName>
        <fullName evidence="1">Uncharacterized protein</fullName>
    </submittedName>
</protein>
<dbReference type="AlphaFoldDB" id="A0A0L0F993"/>
<sequence>MSSADAPPTHSFQSPTHLLPLTGNIANADVDYTQVLHDTGGDVLMGDVTADDFDDADLMAEFAAIGGDPEELK</sequence>
<feature type="non-terminal residue" evidence="1">
    <location>
        <position position="73"/>
    </location>
</feature>
<evidence type="ECO:0000313" key="2">
    <source>
        <dbReference type="Proteomes" id="UP000054560"/>
    </source>
</evidence>
<dbReference type="EMBL" id="KQ246666">
    <property type="protein sequence ID" value="KNC72678.1"/>
    <property type="molecule type" value="Genomic_DNA"/>
</dbReference>
<dbReference type="Proteomes" id="UP000054560">
    <property type="component" value="Unassembled WGS sequence"/>
</dbReference>
<accession>A0A0L0F993</accession>
<organism evidence="1 2">
    <name type="scientific">Sphaeroforma arctica JP610</name>
    <dbReference type="NCBI Taxonomy" id="667725"/>
    <lineage>
        <taxon>Eukaryota</taxon>
        <taxon>Ichthyosporea</taxon>
        <taxon>Ichthyophonida</taxon>
        <taxon>Sphaeroforma</taxon>
    </lineage>
</organism>
<keyword evidence="2" id="KW-1185">Reference proteome</keyword>